<dbReference type="Pfam" id="PF13302">
    <property type="entry name" value="Acetyltransf_3"/>
    <property type="match status" value="1"/>
</dbReference>
<reference evidence="2 3" key="2">
    <citation type="journal article" date="2006" name="J. Microbiol. Methods">
        <title>Genomic flank-sequencing of plasposon insertion sites for rapid identification of functional genes.</title>
        <authorList>
            <person name="Leveau J.H."/>
            <person name="Gerards S."/>
            <person name="Fritsche K."/>
            <person name="Zondag G."/>
            <person name="van Veen J.A."/>
        </authorList>
    </citation>
    <scope>NUCLEOTIDE SEQUENCE [LARGE SCALE GENOMIC DNA]</scope>
    <source>
        <strain evidence="2 3">Ter331</strain>
    </source>
</reference>
<organism evidence="2 3">
    <name type="scientific">Collimonas fungivorans (strain Ter331)</name>
    <dbReference type="NCBI Taxonomy" id="1005048"/>
    <lineage>
        <taxon>Bacteria</taxon>
        <taxon>Pseudomonadati</taxon>
        <taxon>Pseudomonadota</taxon>
        <taxon>Betaproteobacteria</taxon>
        <taxon>Burkholderiales</taxon>
        <taxon>Oxalobacteraceae</taxon>
        <taxon>Collimonas</taxon>
    </lineage>
</organism>
<dbReference type="EMBL" id="CP002745">
    <property type="protein sequence ID" value="AEK61320.1"/>
    <property type="molecule type" value="Genomic_DNA"/>
</dbReference>
<dbReference type="Proteomes" id="UP000008392">
    <property type="component" value="Chromosome"/>
</dbReference>
<dbReference type="PANTHER" id="PTHR43441:SF2">
    <property type="entry name" value="FAMILY ACETYLTRANSFERASE, PUTATIVE (AFU_ORTHOLOGUE AFUA_7G00850)-RELATED"/>
    <property type="match status" value="1"/>
</dbReference>
<name>G0ABB4_COLFT</name>
<dbReference type="InterPro" id="IPR016181">
    <property type="entry name" value="Acyl_CoA_acyltransferase"/>
</dbReference>
<keyword evidence="2" id="KW-0808">Transferase</keyword>
<dbReference type="CDD" id="cd04301">
    <property type="entry name" value="NAT_SF"/>
    <property type="match status" value="1"/>
</dbReference>
<evidence type="ECO:0000313" key="2">
    <source>
        <dbReference type="EMBL" id="AEK61320.1"/>
    </source>
</evidence>
<dbReference type="InterPro" id="IPR051908">
    <property type="entry name" value="Ribosomal_N-acetyltransferase"/>
</dbReference>
<dbReference type="Gene3D" id="3.40.630.30">
    <property type="match status" value="1"/>
</dbReference>
<reference evidence="2 3" key="1">
    <citation type="journal article" date="2004" name="Environ. Microbiol.">
        <title>Phylogeny-function analysis of (meta)genomic libraries: screening for expression of ribosomal RNA genes by large-insert library fluorescent in situ hybridization (LIL-FISH).</title>
        <authorList>
            <person name="Leveau J.H."/>
            <person name="Gerards S."/>
            <person name="de Boer W."/>
            <person name="van Veen J.A."/>
        </authorList>
    </citation>
    <scope>NUCLEOTIDE SEQUENCE [LARGE SCALE GENOMIC DNA]</scope>
    <source>
        <strain evidence="2 3">Ter331</strain>
    </source>
</reference>
<reference evidence="3" key="6">
    <citation type="submission" date="2011-05" db="EMBL/GenBank/DDBJ databases">
        <title>Complete sequence of Collimonas fungivorans Ter331.</title>
        <authorList>
            <person name="Leveau J.H."/>
        </authorList>
    </citation>
    <scope>NUCLEOTIDE SEQUENCE [LARGE SCALE GENOMIC DNA]</scope>
    <source>
        <strain evidence="3">Ter331</strain>
    </source>
</reference>
<dbReference type="RefSeq" id="WP_014005474.1">
    <property type="nucleotide sequence ID" value="NC_015856.1"/>
</dbReference>
<protein>
    <submittedName>
        <fullName evidence="2">GCN5-like N-acetyltransferase</fullName>
        <ecNumber evidence="2">2.3.1.267</ecNumber>
    </submittedName>
</protein>
<dbReference type="GO" id="GO:0008999">
    <property type="term" value="F:protein-N-terminal-alanine acetyltransferase activity"/>
    <property type="evidence" value="ECO:0007669"/>
    <property type="project" value="UniProtKB-EC"/>
</dbReference>
<feature type="domain" description="N-acetyltransferase" evidence="1">
    <location>
        <begin position="14"/>
        <end position="176"/>
    </location>
</feature>
<reference evidence="2 3" key="3">
    <citation type="journal article" date="2008" name="FEMS Microbiol. Ecol.">
        <title>Identification and characterization of genes underlying chitinolysis in Collimonas fungivorans Ter331.</title>
        <authorList>
            <person name="Fritsche K."/>
            <person name="de Boer W."/>
            <person name="Gerards S."/>
            <person name="van den Berg M."/>
            <person name="van Veen J.A."/>
            <person name="Leveau J.H."/>
        </authorList>
    </citation>
    <scope>NUCLEOTIDE SEQUENCE [LARGE SCALE GENOMIC DNA]</scope>
    <source>
        <strain evidence="2 3">Ter331</strain>
    </source>
</reference>
<keyword evidence="3" id="KW-1185">Reference proteome</keyword>
<proteinExistence type="predicted"/>
<dbReference type="InterPro" id="IPR000182">
    <property type="entry name" value="GNAT_dom"/>
</dbReference>
<dbReference type="KEGG" id="cfu:CFU_1488"/>
<dbReference type="PROSITE" id="PS51186">
    <property type="entry name" value="GNAT"/>
    <property type="match status" value="1"/>
</dbReference>
<dbReference type="PANTHER" id="PTHR43441">
    <property type="entry name" value="RIBOSOMAL-PROTEIN-SERINE ACETYLTRANSFERASE"/>
    <property type="match status" value="1"/>
</dbReference>
<keyword evidence="2" id="KW-0012">Acyltransferase</keyword>
<reference evidence="2 3" key="5">
    <citation type="journal article" date="2011" name="ISME J.">
        <title>Dual transcriptional profiling of a bacterial/fungal confrontation: Collimonas fungivorans versus Aspergillus niger.</title>
        <authorList>
            <person name="Mela F."/>
            <person name="Fritsche K."/>
            <person name="de Boer W."/>
            <person name="van Veen J.A."/>
            <person name="de Graaff L.H."/>
            <person name="van den Berg M."/>
            <person name="Leveau J.H."/>
        </authorList>
    </citation>
    <scope>NUCLEOTIDE SEQUENCE [LARGE SCALE GENOMIC DNA]</scope>
    <source>
        <strain evidence="2 3">Ter331</strain>
    </source>
</reference>
<dbReference type="GO" id="GO:0005737">
    <property type="term" value="C:cytoplasm"/>
    <property type="evidence" value="ECO:0007669"/>
    <property type="project" value="TreeGrafter"/>
</dbReference>
<dbReference type="AlphaFoldDB" id="G0ABB4"/>
<dbReference type="SUPFAM" id="SSF55729">
    <property type="entry name" value="Acyl-CoA N-acyltransferases (Nat)"/>
    <property type="match status" value="1"/>
</dbReference>
<dbReference type="eggNOG" id="COG1670">
    <property type="taxonomic scope" value="Bacteria"/>
</dbReference>
<dbReference type="STRING" id="1005048.CFU_1488"/>
<dbReference type="EC" id="2.3.1.267" evidence="2"/>
<evidence type="ECO:0000313" key="3">
    <source>
        <dbReference type="Proteomes" id="UP000008392"/>
    </source>
</evidence>
<dbReference type="GO" id="GO:1990189">
    <property type="term" value="F:protein N-terminal-serine acetyltransferase activity"/>
    <property type="evidence" value="ECO:0007669"/>
    <property type="project" value="TreeGrafter"/>
</dbReference>
<dbReference type="HOGENOM" id="CLU_013985_3_6_4"/>
<evidence type="ECO:0000259" key="1">
    <source>
        <dbReference type="PROSITE" id="PS51186"/>
    </source>
</evidence>
<accession>G0ABB4</accession>
<gene>
    <name evidence="2" type="primary">rimJ</name>
    <name evidence="2" type="ordered locus">CFU_1488</name>
</gene>
<reference evidence="2 3" key="4">
    <citation type="journal article" date="2010" name="Environ. Microbiol.">
        <title>The bacterial genus Collimonas: mycophagy, weathering and other adaptive solutions to life in oligotrophic soil environments.</title>
        <authorList>
            <person name="Leveau J.H."/>
            <person name="Uroz S."/>
            <person name="de Boer W."/>
        </authorList>
    </citation>
    <scope>NUCLEOTIDE SEQUENCE [LARGE SCALE GENOMIC DNA]</scope>
    <source>
        <strain evidence="2 3">Ter331</strain>
    </source>
</reference>
<sequence>MHYTDLPDFIHELVVLRPLSRSDAAAWYTYLTMPHVLDHTSWDLRSVDELMQKFDALESPDPASEMRLAIVLRDSGELVGTIGFHSVSPLHKTVEIAYDLAPAVWGKGIASTACSVVAEWGFSRLGAVRIQATVLDSNTRSARVLEKCGFQCEGLLRSFRMVRGRPRDFWIYSRLNPHSAVAET</sequence>